<dbReference type="InterPro" id="IPR001296">
    <property type="entry name" value="Glyco_trans_1"/>
</dbReference>
<name>A0A6N3HHJ1_PARDI</name>
<dbReference type="RefSeq" id="WP_156682731.1">
    <property type="nucleotide sequence ID" value="NZ_CACRUW010000033.1"/>
</dbReference>
<dbReference type="GO" id="GO:0016757">
    <property type="term" value="F:glycosyltransferase activity"/>
    <property type="evidence" value="ECO:0007669"/>
    <property type="project" value="UniProtKB-KW"/>
</dbReference>
<dbReference type="EMBL" id="CACRUW010000033">
    <property type="protein sequence ID" value="VYU75590.1"/>
    <property type="molecule type" value="Genomic_DNA"/>
</dbReference>
<organism evidence="2">
    <name type="scientific">Parabacteroides distasonis</name>
    <dbReference type="NCBI Taxonomy" id="823"/>
    <lineage>
        <taxon>Bacteria</taxon>
        <taxon>Pseudomonadati</taxon>
        <taxon>Bacteroidota</taxon>
        <taxon>Bacteroidia</taxon>
        <taxon>Bacteroidales</taxon>
        <taxon>Tannerellaceae</taxon>
        <taxon>Parabacteroides</taxon>
    </lineage>
</organism>
<dbReference type="Pfam" id="PF00534">
    <property type="entry name" value="Glycos_transf_1"/>
    <property type="match status" value="1"/>
</dbReference>
<keyword evidence="2" id="KW-0808">Transferase</keyword>
<dbReference type="SUPFAM" id="SSF53756">
    <property type="entry name" value="UDP-Glycosyltransferase/glycogen phosphorylase"/>
    <property type="match status" value="1"/>
</dbReference>
<dbReference type="EC" id="2.4.1.57" evidence="2"/>
<dbReference type="PANTHER" id="PTHR45947:SF3">
    <property type="entry name" value="SULFOQUINOVOSYL TRANSFERASE SQD2"/>
    <property type="match status" value="1"/>
</dbReference>
<protein>
    <submittedName>
        <fullName evidence="2">GDP-mannose-dependent alpha-(1-6)-phosphatidylinositol monomannoside mannosyltransferase</fullName>
        <ecNumber evidence="2">2.4.1.57</ecNumber>
    </submittedName>
</protein>
<evidence type="ECO:0000313" key="2">
    <source>
        <dbReference type="EMBL" id="VYU75590.1"/>
    </source>
</evidence>
<dbReference type="InterPro" id="IPR050194">
    <property type="entry name" value="Glycosyltransferase_grp1"/>
</dbReference>
<sequence length="360" mass="40978">MAKHSKKMKLLINTPSLKILGGVANHYIGLRAFWTQNVKYNIVGRRGEKSGSGKYWLPWDIFKFMFRLLTFRPNVVLLNPSLGDNALKRDFIFLEIARRLGFKVVIFIHGFNLEYASRINKDWIAKNLNKASMIFVLANAFKKILQSWEVTVPIGLTTTKIDDVLLENFIPSENRIFKNRNILCLTRIEKAKGVYETVDTYAILKRQYNDLTLTFVGDGSELGALKKYVANKNLSDVKFTGRLGGEALSNAYKKADFFLFMSYGEGMPTVVLEAMAFGLPVFTRNVGGLVDFFENGRMGYISDSLNPVDFANAMKPYLENEDQTHKVALYNAQYAKEHFMASSVAQQLESNIFLHLRHFG</sequence>
<gene>
    <name evidence="2" type="primary">pimB_2</name>
    <name evidence="2" type="ORF">PDLFYP31_03933</name>
</gene>
<dbReference type="AlphaFoldDB" id="A0A6N3HHJ1"/>
<dbReference type="PANTHER" id="PTHR45947">
    <property type="entry name" value="SULFOQUINOVOSYL TRANSFERASE SQD2"/>
    <property type="match status" value="1"/>
</dbReference>
<evidence type="ECO:0000259" key="1">
    <source>
        <dbReference type="Pfam" id="PF00534"/>
    </source>
</evidence>
<dbReference type="CDD" id="cd03801">
    <property type="entry name" value="GT4_PimA-like"/>
    <property type="match status" value="1"/>
</dbReference>
<proteinExistence type="predicted"/>
<accession>A0A6N3HHJ1</accession>
<keyword evidence="2" id="KW-0328">Glycosyltransferase</keyword>
<feature type="domain" description="Glycosyl transferase family 1" evidence="1">
    <location>
        <begin position="178"/>
        <end position="328"/>
    </location>
</feature>
<reference evidence="2" key="1">
    <citation type="submission" date="2019-11" db="EMBL/GenBank/DDBJ databases">
        <authorList>
            <person name="Feng L."/>
        </authorList>
    </citation>
    <scope>NUCLEOTIDE SEQUENCE</scope>
    <source>
        <strain evidence="2">PdistasonisLFYP31</strain>
    </source>
</reference>
<dbReference type="Gene3D" id="3.40.50.2000">
    <property type="entry name" value="Glycogen Phosphorylase B"/>
    <property type="match status" value="2"/>
</dbReference>